<feature type="non-terminal residue" evidence="2">
    <location>
        <position position="1"/>
    </location>
</feature>
<evidence type="ECO:0000313" key="2">
    <source>
        <dbReference type="EMBL" id="KAL0157983.1"/>
    </source>
</evidence>
<protein>
    <submittedName>
        <fullName evidence="2">Uncharacterized protein</fullName>
    </submittedName>
</protein>
<comment type="caution">
    <text evidence="2">The sequence shown here is derived from an EMBL/GenBank/DDBJ whole genome shotgun (WGS) entry which is preliminary data.</text>
</comment>
<evidence type="ECO:0000313" key="3">
    <source>
        <dbReference type="Proteomes" id="UP001529510"/>
    </source>
</evidence>
<accession>A0ABD0NCE8</accession>
<dbReference type="AlphaFoldDB" id="A0ABD0NCE8"/>
<dbReference type="Proteomes" id="UP001529510">
    <property type="component" value="Unassembled WGS sequence"/>
</dbReference>
<organism evidence="2 3">
    <name type="scientific">Cirrhinus mrigala</name>
    <name type="common">Mrigala</name>
    <dbReference type="NCBI Taxonomy" id="683832"/>
    <lineage>
        <taxon>Eukaryota</taxon>
        <taxon>Metazoa</taxon>
        <taxon>Chordata</taxon>
        <taxon>Craniata</taxon>
        <taxon>Vertebrata</taxon>
        <taxon>Euteleostomi</taxon>
        <taxon>Actinopterygii</taxon>
        <taxon>Neopterygii</taxon>
        <taxon>Teleostei</taxon>
        <taxon>Ostariophysi</taxon>
        <taxon>Cypriniformes</taxon>
        <taxon>Cyprinidae</taxon>
        <taxon>Labeoninae</taxon>
        <taxon>Labeonini</taxon>
        <taxon>Cirrhinus</taxon>
    </lineage>
</organism>
<feature type="region of interest" description="Disordered" evidence="1">
    <location>
        <begin position="22"/>
        <end position="53"/>
    </location>
</feature>
<name>A0ABD0NCE8_CIRMR</name>
<reference evidence="2 3" key="1">
    <citation type="submission" date="2024-05" db="EMBL/GenBank/DDBJ databases">
        <title>Genome sequencing and assembly of Indian major carp, Cirrhinus mrigala (Hamilton, 1822).</title>
        <authorList>
            <person name="Mohindra V."/>
            <person name="Chowdhury L.M."/>
            <person name="Lal K."/>
            <person name="Jena J.K."/>
        </authorList>
    </citation>
    <scope>NUCLEOTIDE SEQUENCE [LARGE SCALE GENOMIC DNA]</scope>
    <source>
        <strain evidence="2">CM1030</strain>
        <tissue evidence="2">Blood</tissue>
    </source>
</reference>
<proteinExistence type="predicted"/>
<gene>
    <name evidence="2" type="ORF">M9458_046059</name>
</gene>
<keyword evidence="3" id="KW-1185">Reference proteome</keyword>
<evidence type="ECO:0000256" key="1">
    <source>
        <dbReference type="SAM" id="MobiDB-lite"/>
    </source>
</evidence>
<feature type="compositionally biased region" description="Basic and acidic residues" evidence="1">
    <location>
        <begin position="22"/>
        <end position="33"/>
    </location>
</feature>
<dbReference type="EMBL" id="JAMKFB020000023">
    <property type="protein sequence ID" value="KAL0157983.1"/>
    <property type="molecule type" value="Genomic_DNA"/>
</dbReference>
<sequence>GKAGVKGPSDLNVALQKDHVEKLQHLDGPDKTAEGTARTPESCTSRVRRVEDS</sequence>